<evidence type="ECO:0000256" key="6">
    <source>
        <dbReference type="ARBA" id="ARBA00022691"/>
    </source>
</evidence>
<dbReference type="GO" id="GO:0032259">
    <property type="term" value="P:methylation"/>
    <property type="evidence" value="ECO:0007669"/>
    <property type="project" value="UniProtKB-KW"/>
</dbReference>
<dbReference type="InterPro" id="IPR000878">
    <property type="entry name" value="4pyrrol_Mease"/>
</dbReference>
<sequence length="263" mass="29236">MKYIEKNKIYFVGSGPGDPELLTIRAYNILRESDCVIYAGSLINKELLQILKCDCILYDMSGMYFKEIAEKIEEMYKTGNLTSVLHAGDSSLYSSISEQIASLEEKCISYEIVPGVTAAFAACASNKSTLTLPDISQAVIFCRAEGRTGKLPEGQDIKSLASHKATMAIYLSFGLIDSVVPDLLESYDENTYCLIAKDVSLKSEILIECKLKDVISIVKDKSIKNMAVLIVGNALAGKYLKEHKSKLYDENFFHSFRKAKESR</sequence>
<dbReference type="GO" id="GO:0046026">
    <property type="term" value="F:precorrin-4 C11-methyltransferase activity"/>
    <property type="evidence" value="ECO:0007669"/>
    <property type="project" value="InterPro"/>
</dbReference>
<dbReference type="Proteomes" id="UP000319296">
    <property type="component" value="Unassembled WGS sequence"/>
</dbReference>
<dbReference type="InterPro" id="IPR003043">
    <property type="entry name" value="Uropor_MeTrfase_CS"/>
</dbReference>
<proteinExistence type="inferred from homology"/>
<organism evidence="8 9">
    <name type="scientific">Candidatus Acididesulfobacter diazotrophicus</name>
    <dbReference type="NCBI Taxonomy" id="2597226"/>
    <lineage>
        <taxon>Bacteria</taxon>
        <taxon>Deltaproteobacteria</taxon>
        <taxon>Candidatus Acidulodesulfobacterales</taxon>
        <taxon>Candidatus Acididesulfobacter</taxon>
    </lineage>
</organism>
<dbReference type="SUPFAM" id="SSF53790">
    <property type="entry name" value="Tetrapyrrole methylase"/>
    <property type="match status" value="1"/>
</dbReference>
<dbReference type="PANTHER" id="PTHR45790:SF4">
    <property type="entry name" value="COBALT-PRECORRIN-4 C(11)-METHYLTRANSFERASE"/>
    <property type="match status" value="1"/>
</dbReference>
<evidence type="ECO:0000256" key="2">
    <source>
        <dbReference type="ARBA" id="ARBA00005879"/>
    </source>
</evidence>
<evidence type="ECO:0000256" key="4">
    <source>
        <dbReference type="ARBA" id="ARBA00022603"/>
    </source>
</evidence>
<dbReference type="InterPro" id="IPR014776">
    <property type="entry name" value="4pyrrole_Mease_sub2"/>
</dbReference>
<reference evidence="8 9" key="1">
    <citation type="journal article" date="2019" name="ISME J.">
        <title>Insights into ecological role of a new deltaproteobacterial order Candidatus Acidulodesulfobacterales by metagenomics and metatranscriptomics.</title>
        <authorList>
            <person name="Tan S."/>
            <person name="Liu J."/>
            <person name="Fang Y."/>
            <person name="Hedlund B.P."/>
            <person name="Lian Z.H."/>
            <person name="Huang L.Y."/>
            <person name="Li J.T."/>
            <person name="Huang L.N."/>
            <person name="Li W.J."/>
            <person name="Jiang H.C."/>
            <person name="Dong H.L."/>
            <person name="Shu W.S."/>
        </authorList>
    </citation>
    <scope>NUCLEOTIDE SEQUENCE [LARGE SCALE GENOMIC DNA]</scope>
    <source>
        <strain evidence="8">AP1</strain>
    </source>
</reference>
<dbReference type="InterPro" id="IPR014777">
    <property type="entry name" value="4pyrrole_Mease_sub1"/>
</dbReference>
<dbReference type="CDD" id="cd11641">
    <property type="entry name" value="Precorrin-4_C11-MT"/>
    <property type="match status" value="1"/>
</dbReference>
<dbReference type="Pfam" id="PF00590">
    <property type="entry name" value="TP_methylase"/>
    <property type="match status" value="1"/>
</dbReference>
<evidence type="ECO:0000256" key="1">
    <source>
        <dbReference type="ARBA" id="ARBA00004953"/>
    </source>
</evidence>
<feature type="domain" description="Tetrapyrrole methylase" evidence="7">
    <location>
        <begin position="8"/>
        <end position="214"/>
    </location>
</feature>
<comment type="similarity">
    <text evidence="2">Belongs to the precorrin methyltransferase family.</text>
</comment>
<dbReference type="Gene3D" id="3.30.950.10">
    <property type="entry name" value="Methyltransferase, Cobalt-precorrin-4 Transmethylase, Domain 2"/>
    <property type="match status" value="1"/>
</dbReference>
<protein>
    <submittedName>
        <fullName evidence="8">Cobalt-precorrin-4 C(11)-methyltransferase</fullName>
    </submittedName>
</protein>
<evidence type="ECO:0000313" key="9">
    <source>
        <dbReference type="Proteomes" id="UP000319296"/>
    </source>
</evidence>
<evidence type="ECO:0000256" key="3">
    <source>
        <dbReference type="ARBA" id="ARBA00022573"/>
    </source>
</evidence>
<keyword evidence="4 8" id="KW-0489">Methyltransferase</keyword>
<dbReference type="InterPro" id="IPR006362">
    <property type="entry name" value="Cbl_synth_CobM/CibF"/>
</dbReference>
<dbReference type="InterPro" id="IPR050161">
    <property type="entry name" value="Siro_Cobalamin_biosynth"/>
</dbReference>
<dbReference type="EMBL" id="SGBB01000010">
    <property type="protein sequence ID" value="RZD18345.1"/>
    <property type="molecule type" value="Genomic_DNA"/>
</dbReference>
<dbReference type="Gene3D" id="3.40.1010.10">
    <property type="entry name" value="Cobalt-precorrin-4 Transmethylase, Domain 1"/>
    <property type="match status" value="1"/>
</dbReference>
<dbReference type="InterPro" id="IPR035996">
    <property type="entry name" value="4pyrrol_Methylase_sf"/>
</dbReference>
<evidence type="ECO:0000256" key="5">
    <source>
        <dbReference type="ARBA" id="ARBA00022679"/>
    </source>
</evidence>
<comment type="caution">
    <text evidence="8">The sequence shown here is derived from an EMBL/GenBank/DDBJ whole genome shotgun (WGS) entry which is preliminary data.</text>
</comment>
<keyword evidence="5 8" id="KW-0808">Transferase</keyword>
<dbReference type="UniPathway" id="UPA00148"/>
<dbReference type="PANTHER" id="PTHR45790">
    <property type="entry name" value="SIROHEME SYNTHASE-RELATED"/>
    <property type="match status" value="1"/>
</dbReference>
<dbReference type="PROSITE" id="PS00839">
    <property type="entry name" value="SUMT_1"/>
    <property type="match status" value="1"/>
</dbReference>
<keyword evidence="3" id="KW-0169">Cobalamin biosynthesis</keyword>
<evidence type="ECO:0000259" key="7">
    <source>
        <dbReference type="Pfam" id="PF00590"/>
    </source>
</evidence>
<comment type="pathway">
    <text evidence="1">Cofactor biosynthesis; adenosylcobalamin biosynthesis.</text>
</comment>
<dbReference type="AlphaFoldDB" id="A0A519BM67"/>
<name>A0A519BM67_9DELT</name>
<accession>A0A519BM67</accession>
<gene>
    <name evidence="8" type="primary">cbiF</name>
    <name evidence="8" type="ORF">EVG15_06275</name>
</gene>
<keyword evidence="6" id="KW-0949">S-adenosyl-L-methionine</keyword>
<dbReference type="GO" id="GO:0009236">
    <property type="term" value="P:cobalamin biosynthetic process"/>
    <property type="evidence" value="ECO:0007669"/>
    <property type="project" value="UniProtKB-UniPathway"/>
</dbReference>
<evidence type="ECO:0000313" key="8">
    <source>
        <dbReference type="EMBL" id="RZD18345.1"/>
    </source>
</evidence>